<dbReference type="PROSITE" id="PS51186">
    <property type="entry name" value="GNAT"/>
    <property type="match status" value="1"/>
</dbReference>
<dbReference type="Gene3D" id="3.40.630.30">
    <property type="match status" value="1"/>
</dbReference>
<dbReference type="OrthoDB" id="7365228at2"/>
<organism evidence="2 3">
    <name type="scientific">Halobacillus litoralis</name>
    <dbReference type="NCBI Taxonomy" id="45668"/>
    <lineage>
        <taxon>Bacteria</taxon>
        <taxon>Bacillati</taxon>
        <taxon>Bacillota</taxon>
        <taxon>Bacilli</taxon>
        <taxon>Bacillales</taxon>
        <taxon>Bacillaceae</taxon>
        <taxon>Halobacillus</taxon>
    </lineage>
</organism>
<dbReference type="RefSeq" id="WP_128526672.1">
    <property type="nucleotide sequence ID" value="NZ_CP026118.1"/>
</dbReference>
<dbReference type="SUPFAM" id="SSF55729">
    <property type="entry name" value="Acyl-CoA N-acyltransferases (Nat)"/>
    <property type="match status" value="1"/>
</dbReference>
<dbReference type="InterPro" id="IPR000182">
    <property type="entry name" value="GNAT_dom"/>
</dbReference>
<dbReference type="GO" id="GO:0016747">
    <property type="term" value="F:acyltransferase activity, transferring groups other than amino-acyl groups"/>
    <property type="evidence" value="ECO:0007669"/>
    <property type="project" value="InterPro"/>
</dbReference>
<dbReference type="Proteomes" id="UP000287756">
    <property type="component" value="Chromosome"/>
</dbReference>
<evidence type="ECO:0000259" key="1">
    <source>
        <dbReference type="PROSITE" id="PS51186"/>
    </source>
</evidence>
<dbReference type="InterPro" id="IPR016181">
    <property type="entry name" value="Acyl_CoA_acyltransferase"/>
</dbReference>
<evidence type="ECO:0000313" key="3">
    <source>
        <dbReference type="Proteomes" id="UP000287756"/>
    </source>
</evidence>
<dbReference type="Pfam" id="PF00583">
    <property type="entry name" value="Acetyltransf_1"/>
    <property type="match status" value="1"/>
</dbReference>
<accession>A0A410MI35</accession>
<reference evidence="2 3" key="1">
    <citation type="submission" date="2018-01" db="EMBL/GenBank/DDBJ databases">
        <title>The whole genome sequencing and assembly of Halobacillus litoralis ERB031 strain.</title>
        <authorList>
            <person name="Lee S.-J."/>
            <person name="Park M.-K."/>
            <person name="Kim J.-Y."/>
            <person name="Lee Y.-J."/>
            <person name="Yi H."/>
            <person name="Bahn Y.-S."/>
            <person name="Kim J.F."/>
            <person name="Lee D.-W."/>
        </authorList>
    </citation>
    <scope>NUCLEOTIDE SEQUENCE [LARGE SCALE GENOMIC DNA]</scope>
    <source>
        <strain evidence="2 3">ERB 031</strain>
    </source>
</reference>
<proteinExistence type="predicted"/>
<dbReference type="KEGG" id="hli:HLI_20385"/>
<feature type="domain" description="N-acetyltransferase" evidence="1">
    <location>
        <begin position="1"/>
        <end position="141"/>
    </location>
</feature>
<gene>
    <name evidence="2" type="ORF">HLI_20385</name>
</gene>
<dbReference type="AlphaFoldDB" id="A0A410MI35"/>
<dbReference type="EMBL" id="CP026118">
    <property type="protein sequence ID" value="QAS54407.1"/>
    <property type="molecule type" value="Genomic_DNA"/>
</dbReference>
<protein>
    <submittedName>
        <fullName evidence="2">GNAT family N-acetyltransferase</fullName>
    </submittedName>
</protein>
<keyword evidence="2" id="KW-0808">Transferase</keyword>
<sequence length="160" mass="17908">MEIVNVEAISDTIIRDFLELHWGSTKMVVSSGSYDCTILDGFAALNDQARLIGLVTYIIHDVECEIISLDSIVEGEGIGTSLVHSVEKTAMDLQCRKLTLITTNDNLTAIAFYQKRGFRFSRILHNAVEQARKIKPEIPMTGNHGIPIIDEIEMTKRFNP</sequence>
<name>A0A410MI35_9BACI</name>
<evidence type="ECO:0000313" key="2">
    <source>
        <dbReference type="EMBL" id="QAS54407.1"/>
    </source>
</evidence>